<evidence type="ECO:0000313" key="6">
    <source>
        <dbReference type="Proteomes" id="UP001626550"/>
    </source>
</evidence>
<proteinExistence type="predicted"/>
<evidence type="ECO:0000313" key="5">
    <source>
        <dbReference type="EMBL" id="KAL3307489.1"/>
    </source>
</evidence>
<dbReference type="PROSITE" id="PS50268">
    <property type="entry name" value="CADHERIN_2"/>
    <property type="match status" value="2"/>
</dbReference>
<dbReference type="InterPro" id="IPR002126">
    <property type="entry name" value="Cadherin-like_dom"/>
</dbReference>
<evidence type="ECO:0000256" key="2">
    <source>
        <dbReference type="ARBA" id="ARBA00022989"/>
    </source>
</evidence>
<dbReference type="Gene3D" id="2.60.40.60">
    <property type="entry name" value="Cadherins"/>
    <property type="match status" value="2"/>
</dbReference>
<dbReference type="PANTHER" id="PTHR24026:SF126">
    <property type="entry name" value="PROTOCADHERIN FAT 4"/>
    <property type="match status" value="1"/>
</dbReference>
<dbReference type="CDD" id="cd11304">
    <property type="entry name" value="Cadherin_repeat"/>
    <property type="match status" value="2"/>
</dbReference>
<dbReference type="GO" id="GO:0005509">
    <property type="term" value="F:calcium ion binding"/>
    <property type="evidence" value="ECO:0007669"/>
    <property type="project" value="UniProtKB-UniRule"/>
</dbReference>
<feature type="non-terminal residue" evidence="5">
    <location>
        <position position="1"/>
    </location>
</feature>
<accession>A0ABD2PJR6</accession>
<comment type="caution">
    <text evidence="5">The sequence shown here is derived from an EMBL/GenBank/DDBJ whole genome shotgun (WGS) entry which is preliminary data.</text>
</comment>
<dbReference type="SUPFAM" id="SSF49313">
    <property type="entry name" value="Cadherin-like"/>
    <property type="match status" value="2"/>
</dbReference>
<dbReference type="AlphaFoldDB" id="A0ABD2PJR6"/>
<sequence length="252" mass="27949">GEDSSSFSLGDSTSDNCPPIDKLRLYLIDYLDYEQKNEYNLHLVASDCSDQHFSFSNDVQNRVPVKILVKDVNEYAPVFNLSTHSLHRGVQIEQPDATPKVTFLIPENFQTGMKFYQVEATDRDGGSKTPQYGAIRYTLADTSDPYLRDALKIDKLFGSLALGKELDYENGPRQFSVEVVATDSGVPEKSNILNVVVKVQDVNDEAPQISVRALTSKLPQGPYNPRYLISLAEDVRNGTFVAKVSPGIPLLG</sequence>
<dbReference type="EMBL" id="JBJKFK010007229">
    <property type="protein sequence ID" value="KAL3307489.1"/>
    <property type="molecule type" value="Genomic_DNA"/>
</dbReference>
<gene>
    <name evidence="5" type="ORF">Ciccas_013994</name>
</gene>
<keyword evidence="1" id="KW-0812">Transmembrane</keyword>
<keyword evidence="3" id="KW-0106">Calcium</keyword>
<feature type="domain" description="Cadherin" evidence="4">
    <location>
        <begin position="7"/>
        <end position="79"/>
    </location>
</feature>
<evidence type="ECO:0000259" key="4">
    <source>
        <dbReference type="PROSITE" id="PS50268"/>
    </source>
</evidence>
<dbReference type="SMART" id="SM00112">
    <property type="entry name" value="CA"/>
    <property type="match status" value="2"/>
</dbReference>
<keyword evidence="2" id="KW-1133">Transmembrane helix</keyword>
<protein>
    <recommendedName>
        <fullName evidence="4">Cadherin domain-containing protein</fullName>
    </recommendedName>
</protein>
<organism evidence="5 6">
    <name type="scientific">Cichlidogyrus casuarinus</name>
    <dbReference type="NCBI Taxonomy" id="1844966"/>
    <lineage>
        <taxon>Eukaryota</taxon>
        <taxon>Metazoa</taxon>
        <taxon>Spiralia</taxon>
        <taxon>Lophotrochozoa</taxon>
        <taxon>Platyhelminthes</taxon>
        <taxon>Monogenea</taxon>
        <taxon>Monopisthocotylea</taxon>
        <taxon>Dactylogyridea</taxon>
        <taxon>Ancyrocephalidae</taxon>
        <taxon>Cichlidogyrus</taxon>
    </lineage>
</organism>
<evidence type="ECO:0000256" key="3">
    <source>
        <dbReference type="PROSITE-ProRule" id="PRU00043"/>
    </source>
</evidence>
<evidence type="ECO:0000256" key="1">
    <source>
        <dbReference type="ARBA" id="ARBA00022692"/>
    </source>
</evidence>
<dbReference type="PANTHER" id="PTHR24026">
    <property type="entry name" value="FAT ATYPICAL CADHERIN-RELATED"/>
    <property type="match status" value="1"/>
</dbReference>
<name>A0ABD2PJR6_9PLAT</name>
<keyword evidence="2" id="KW-0472">Membrane</keyword>
<dbReference type="Proteomes" id="UP001626550">
    <property type="component" value="Unassembled WGS sequence"/>
</dbReference>
<dbReference type="InterPro" id="IPR015919">
    <property type="entry name" value="Cadherin-like_sf"/>
</dbReference>
<dbReference type="GO" id="GO:0007155">
    <property type="term" value="P:cell adhesion"/>
    <property type="evidence" value="ECO:0007669"/>
    <property type="project" value="UniProtKB-KW"/>
</dbReference>
<dbReference type="PRINTS" id="PR00205">
    <property type="entry name" value="CADHERIN"/>
</dbReference>
<keyword evidence="6" id="KW-1185">Reference proteome</keyword>
<dbReference type="Pfam" id="PF00028">
    <property type="entry name" value="Cadherin"/>
    <property type="match status" value="1"/>
</dbReference>
<reference evidence="5 6" key="1">
    <citation type="submission" date="2024-11" db="EMBL/GenBank/DDBJ databases">
        <title>Adaptive evolution of stress response genes in parasites aligns with host niche diversity.</title>
        <authorList>
            <person name="Hahn C."/>
            <person name="Resl P."/>
        </authorList>
    </citation>
    <scope>NUCLEOTIDE SEQUENCE [LARGE SCALE GENOMIC DNA]</scope>
    <source>
        <strain evidence="5">EGGRZ-B1_66</strain>
        <tissue evidence="5">Body</tissue>
    </source>
</reference>
<feature type="domain" description="Cadherin" evidence="4">
    <location>
        <begin position="97"/>
        <end position="209"/>
    </location>
</feature>
<dbReference type="GO" id="GO:0005886">
    <property type="term" value="C:plasma membrane"/>
    <property type="evidence" value="ECO:0007669"/>
    <property type="project" value="UniProtKB-SubCell"/>
</dbReference>